<organism evidence="1 2">
    <name type="scientific">Xylanimonas ulmi</name>
    <dbReference type="NCBI Taxonomy" id="228973"/>
    <lineage>
        <taxon>Bacteria</taxon>
        <taxon>Bacillati</taxon>
        <taxon>Actinomycetota</taxon>
        <taxon>Actinomycetes</taxon>
        <taxon>Micrococcales</taxon>
        <taxon>Promicromonosporaceae</taxon>
        <taxon>Xylanimonas</taxon>
    </lineage>
</organism>
<name>A0A4Q7M0J2_9MICO</name>
<dbReference type="Proteomes" id="UP000293852">
    <property type="component" value="Unassembled WGS sequence"/>
</dbReference>
<dbReference type="EMBL" id="SGWX01000001">
    <property type="protein sequence ID" value="RZS60691.1"/>
    <property type="molecule type" value="Genomic_DNA"/>
</dbReference>
<reference evidence="1 2" key="1">
    <citation type="submission" date="2019-02" db="EMBL/GenBank/DDBJ databases">
        <title>Sequencing the genomes of 1000 actinobacteria strains.</title>
        <authorList>
            <person name="Klenk H.-P."/>
        </authorList>
    </citation>
    <scope>NUCLEOTIDE SEQUENCE [LARGE SCALE GENOMIC DNA]</scope>
    <source>
        <strain evidence="1 2">DSM 16932</strain>
    </source>
</reference>
<sequence length="64" mass="6682">MVAFLGMGVLGIEATALFGEPGSQAFGPAGLRMAAVLWLPHFVISFTMGPLSRTPDTSSTEDEP</sequence>
<evidence type="ECO:0000313" key="2">
    <source>
        <dbReference type="Proteomes" id="UP000293852"/>
    </source>
</evidence>
<gene>
    <name evidence="1" type="ORF">EV386_0963</name>
</gene>
<proteinExistence type="predicted"/>
<evidence type="ECO:0000313" key="1">
    <source>
        <dbReference type="EMBL" id="RZS60691.1"/>
    </source>
</evidence>
<keyword evidence="2" id="KW-1185">Reference proteome</keyword>
<dbReference type="AlphaFoldDB" id="A0A4Q7M0J2"/>
<comment type="caution">
    <text evidence="1">The sequence shown here is derived from an EMBL/GenBank/DDBJ whole genome shotgun (WGS) entry which is preliminary data.</text>
</comment>
<accession>A0A4Q7M0J2</accession>
<protein>
    <submittedName>
        <fullName evidence="1">Uncharacterized protein</fullName>
    </submittedName>
</protein>